<keyword evidence="3" id="KW-1185">Reference proteome</keyword>
<dbReference type="AlphaFoldDB" id="A0A074VPH9"/>
<organism evidence="2 3">
    <name type="scientific">Aureobasidium melanogenum (strain CBS 110374)</name>
    <name type="common">Aureobasidium pullulans var. melanogenum</name>
    <dbReference type="NCBI Taxonomy" id="1043003"/>
    <lineage>
        <taxon>Eukaryota</taxon>
        <taxon>Fungi</taxon>
        <taxon>Dikarya</taxon>
        <taxon>Ascomycota</taxon>
        <taxon>Pezizomycotina</taxon>
        <taxon>Dothideomycetes</taxon>
        <taxon>Dothideomycetidae</taxon>
        <taxon>Dothideales</taxon>
        <taxon>Saccotheciaceae</taxon>
        <taxon>Aureobasidium</taxon>
    </lineage>
</organism>
<dbReference type="GeneID" id="63921528"/>
<sequence>MTDASSDFQDQHQQTDVQMSTPSQCDKEASSSEQLKPKIKKELKTESRKLLAILNNLASRDKSTHIRDLWKIYRTATRTANRHRRAVHVRGQIIDLESATASEISHLEMMSDREKQALDAYHALLEIMRADRAIFTEIEEASHRISSMVKKTPHSELFAAAVQVTMNSIQRQRENMDAFLISLSQ</sequence>
<dbReference type="Proteomes" id="UP000030672">
    <property type="component" value="Unassembled WGS sequence"/>
</dbReference>
<feature type="region of interest" description="Disordered" evidence="1">
    <location>
        <begin position="1"/>
        <end position="40"/>
    </location>
</feature>
<evidence type="ECO:0000313" key="3">
    <source>
        <dbReference type="Proteomes" id="UP000030672"/>
    </source>
</evidence>
<name>A0A074VPH9_AURM1</name>
<dbReference type="EMBL" id="KL584834">
    <property type="protein sequence ID" value="KEQ62423.1"/>
    <property type="molecule type" value="Genomic_DNA"/>
</dbReference>
<evidence type="ECO:0000313" key="2">
    <source>
        <dbReference type="EMBL" id="KEQ62423.1"/>
    </source>
</evidence>
<gene>
    <name evidence="2" type="ORF">M437DRAFT_84763</name>
</gene>
<proteinExistence type="predicted"/>
<evidence type="ECO:0000256" key="1">
    <source>
        <dbReference type="SAM" id="MobiDB-lite"/>
    </source>
</evidence>
<accession>A0A074VPH9</accession>
<protein>
    <submittedName>
        <fullName evidence="2">Uncharacterized protein</fullName>
    </submittedName>
</protein>
<dbReference type="HOGENOM" id="CLU_1461019_0_0_1"/>
<reference evidence="2 3" key="1">
    <citation type="journal article" date="2014" name="BMC Genomics">
        <title>Genome sequencing of four Aureobasidium pullulans varieties: biotechnological potential, stress tolerance, and description of new species.</title>
        <authorList>
            <person name="Gostin Ar C."/>
            <person name="Ohm R.A."/>
            <person name="Kogej T."/>
            <person name="Sonjak S."/>
            <person name="Turk M."/>
            <person name="Zajc J."/>
            <person name="Zalar P."/>
            <person name="Grube M."/>
            <person name="Sun H."/>
            <person name="Han J."/>
            <person name="Sharma A."/>
            <person name="Chiniquy J."/>
            <person name="Ngan C.Y."/>
            <person name="Lipzen A."/>
            <person name="Barry K."/>
            <person name="Grigoriev I.V."/>
            <person name="Gunde-Cimerman N."/>
        </authorList>
    </citation>
    <scope>NUCLEOTIDE SEQUENCE [LARGE SCALE GENOMIC DNA]</scope>
    <source>
        <strain evidence="2 3">CBS 110374</strain>
    </source>
</reference>
<dbReference type="RefSeq" id="XP_040879446.1">
    <property type="nucleotide sequence ID" value="XM_041028155.1"/>
</dbReference>
<feature type="compositionally biased region" description="Polar residues" evidence="1">
    <location>
        <begin position="1"/>
        <end position="24"/>
    </location>
</feature>